<sequence length="516" mass="55921">MSAATRNNSPSASSAPDPQANETLIREGRARARALIRDWNLKHAYINGEWRAADSRETLDVIDPAKGDVIGTVPFMRTSEARQAIDAAHAAFPAWSRMLARERADILRRWRDLLETHQEDLAALITLEQGKPLDQALREVVGAIAYAEWYGEEAKRAYGQTMPATQRDRRVVVQKHPVGVVAAITPWNFPLTMVVRKCAPALAAGCTVIVKPAEDTPLSALAAAKLAEQAGFPPGVFNVVTGLPHPIGEALTGDQRVRMLSFTGSTSVGKRLMEQCAPTMKKLSLELGGNAPFIVMDDADLDAAVAGAMISKFRNSGQTCVCANRIFVQDGVYDAFVEKFVAASKAQTIGNGFVPGTELGPLINRQAVAKVERLVADAQKRGANLIYGAALPEEGFFTRPLVMTDVPDDADCFDEELFAPVAPIYRFGTEDDVITLANRVRTGLSSYIYSRDIGRIQRLADRLEVGVVGINDGTTSHEGAPFGGVKESGQGREGGHWGLEEYLEPKYLNYALKSGI</sequence>
<dbReference type="PROSITE" id="PS00070">
    <property type="entry name" value="ALDEHYDE_DEHYDR_CYS"/>
    <property type="match status" value="1"/>
</dbReference>
<comment type="caution">
    <text evidence="7">The sequence shown here is derived from an EMBL/GenBank/DDBJ whole genome shotgun (WGS) entry which is preliminary data.</text>
</comment>
<feature type="domain" description="Aldehyde dehydrogenase" evidence="6">
    <location>
        <begin position="50"/>
        <end position="507"/>
    </location>
</feature>
<gene>
    <name evidence="7" type="ORF">GGR96_001625</name>
</gene>
<evidence type="ECO:0000256" key="2">
    <source>
        <dbReference type="ARBA" id="ARBA00023002"/>
    </source>
</evidence>
<dbReference type="GO" id="GO:0102810">
    <property type="term" value="F:glutarate-semialdehyde dehydrogenase (NADP+) activity"/>
    <property type="evidence" value="ECO:0007669"/>
    <property type="project" value="UniProtKB-EC"/>
</dbReference>
<dbReference type="InterPro" id="IPR029510">
    <property type="entry name" value="Ald_DH_CS_GLU"/>
</dbReference>
<dbReference type="GO" id="GO:0036243">
    <property type="term" value="F:succinate-semialdehyde dehydrogenase (NADP+) activity"/>
    <property type="evidence" value="ECO:0007669"/>
    <property type="project" value="UniProtKB-EC"/>
</dbReference>
<evidence type="ECO:0000313" key="8">
    <source>
        <dbReference type="Proteomes" id="UP000556869"/>
    </source>
</evidence>
<dbReference type="InterPro" id="IPR015590">
    <property type="entry name" value="Aldehyde_DH_dom"/>
</dbReference>
<keyword evidence="8" id="KW-1185">Reference proteome</keyword>
<dbReference type="PANTHER" id="PTHR43353:SF5">
    <property type="entry name" value="SUCCINATE-SEMIALDEHYDE DEHYDROGENASE, MITOCHONDRIAL"/>
    <property type="match status" value="1"/>
</dbReference>
<comment type="similarity">
    <text evidence="1 4">Belongs to the aldehyde dehydrogenase family.</text>
</comment>
<dbReference type="InterPro" id="IPR016161">
    <property type="entry name" value="Ald_DH/histidinol_DH"/>
</dbReference>
<dbReference type="EMBL" id="JAATJD010000002">
    <property type="protein sequence ID" value="NJB74533.1"/>
    <property type="molecule type" value="Genomic_DNA"/>
</dbReference>
<dbReference type="EC" id="1.2.1.20" evidence="7"/>
<dbReference type="Gene3D" id="3.40.605.10">
    <property type="entry name" value="Aldehyde Dehydrogenase, Chain A, domain 1"/>
    <property type="match status" value="1"/>
</dbReference>
<protein>
    <submittedName>
        <fullName evidence="7">Succinate-semialdehyde dehydrogenase/glutarate-semialdehyde dehydrogenase</fullName>
        <ecNumber evidence="7">1.2.1.16</ecNumber>
        <ecNumber evidence="7">1.2.1.20</ecNumber>
        <ecNumber evidence="7">1.2.1.79</ecNumber>
    </submittedName>
</protein>
<dbReference type="SUPFAM" id="SSF53720">
    <property type="entry name" value="ALDH-like"/>
    <property type="match status" value="1"/>
</dbReference>
<evidence type="ECO:0000259" key="6">
    <source>
        <dbReference type="Pfam" id="PF00171"/>
    </source>
</evidence>
<dbReference type="InterPro" id="IPR016160">
    <property type="entry name" value="Ald_DH_CS_CYS"/>
</dbReference>
<dbReference type="InterPro" id="IPR050740">
    <property type="entry name" value="Aldehyde_DH_Superfamily"/>
</dbReference>
<evidence type="ECO:0000313" key="7">
    <source>
        <dbReference type="EMBL" id="NJB74533.1"/>
    </source>
</evidence>
<reference evidence="7 8" key="1">
    <citation type="submission" date="2020-03" db="EMBL/GenBank/DDBJ databases">
        <title>Genomic Encyclopedia of Type Strains, Phase IV (KMG-IV): sequencing the most valuable type-strain genomes for metagenomic binning, comparative biology and taxonomic classification.</title>
        <authorList>
            <person name="Goeker M."/>
        </authorList>
    </citation>
    <scope>NUCLEOTIDE SEQUENCE [LARGE SCALE GENOMIC DNA]</scope>
    <source>
        <strain evidence="7 8">DSM 18888</strain>
    </source>
</reference>
<evidence type="ECO:0000256" key="4">
    <source>
        <dbReference type="RuleBase" id="RU003345"/>
    </source>
</evidence>
<proteinExistence type="inferred from homology"/>
<dbReference type="PANTHER" id="PTHR43353">
    <property type="entry name" value="SUCCINATE-SEMIALDEHYDE DEHYDROGENASE, MITOCHONDRIAL"/>
    <property type="match status" value="1"/>
</dbReference>
<dbReference type="Pfam" id="PF00171">
    <property type="entry name" value="Aldedh"/>
    <property type="match status" value="1"/>
</dbReference>
<dbReference type="InterPro" id="IPR016163">
    <property type="entry name" value="Ald_DH_C"/>
</dbReference>
<dbReference type="Proteomes" id="UP000556869">
    <property type="component" value="Unassembled WGS sequence"/>
</dbReference>
<organism evidence="7 8">
    <name type="scientific">Thalassospira tepidiphila</name>
    <dbReference type="NCBI Taxonomy" id="393657"/>
    <lineage>
        <taxon>Bacteria</taxon>
        <taxon>Pseudomonadati</taxon>
        <taxon>Pseudomonadota</taxon>
        <taxon>Alphaproteobacteria</taxon>
        <taxon>Rhodospirillales</taxon>
        <taxon>Thalassospiraceae</taxon>
        <taxon>Thalassospira</taxon>
    </lineage>
</organism>
<name>A0ABX0WZ12_9PROT</name>
<dbReference type="RefSeq" id="WP_209272169.1">
    <property type="nucleotide sequence ID" value="NZ_BAAAEQ010000002.1"/>
</dbReference>
<accession>A0ABX0WZ12</accession>
<keyword evidence="2 4" id="KW-0560">Oxidoreductase</keyword>
<dbReference type="InterPro" id="IPR016162">
    <property type="entry name" value="Ald_DH_N"/>
</dbReference>
<evidence type="ECO:0000256" key="5">
    <source>
        <dbReference type="SAM" id="MobiDB-lite"/>
    </source>
</evidence>
<feature type="active site" evidence="3">
    <location>
        <position position="286"/>
    </location>
</feature>
<dbReference type="Gene3D" id="3.40.309.10">
    <property type="entry name" value="Aldehyde Dehydrogenase, Chain A, domain 2"/>
    <property type="match status" value="1"/>
</dbReference>
<dbReference type="EC" id="1.2.1.79" evidence="7"/>
<feature type="region of interest" description="Disordered" evidence="5">
    <location>
        <begin position="1"/>
        <end position="21"/>
    </location>
</feature>
<evidence type="ECO:0000256" key="1">
    <source>
        <dbReference type="ARBA" id="ARBA00009986"/>
    </source>
</evidence>
<dbReference type="CDD" id="cd07103">
    <property type="entry name" value="ALDH_F5_SSADH_GabD"/>
    <property type="match status" value="1"/>
</dbReference>
<evidence type="ECO:0000256" key="3">
    <source>
        <dbReference type="PROSITE-ProRule" id="PRU10007"/>
    </source>
</evidence>
<dbReference type="EC" id="1.2.1.16" evidence="7"/>
<dbReference type="PROSITE" id="PS00687">
    <property type="entry name" value="ALDEHYDE_DEHYDR_GLU"/>
    <property type="match status" value="1"/>
</dbReference>